<dbReference type="InterPro" id="IPR058322">
    <property type="entry name" value="DUF8009"/>
</dbReference>
<gene>
    <name evidence="3" type="ORF">C435_22039</name>
</gene>
<feature type="compositionally biased region" description="Basic and acidic residues" evidence="1">
    <location>
        <begin position="46"/>
        <end position="60"/>
    </location>
</feature>
<reference evidence="3 4" key="1">
    <citation type="journal article" date="2014" name="PLoS Genet.">
        <title>Phylogenetically driven sequencing of extremely halophilic archaea reveals strategies for static and dynamic osmo-response.</title>
        <authorList>
            <person name="Becker E.A."/>
            <person name="Seitzer P.M."/>
            <person name="Tritt A."/>
            <person name="Larsen D."/>
            <person name="Krusor M."/>
            <person name="Yao A.I."/>
            <person name="Wu D."/>
            <person name="Madern D."/>
            <person name="Eisen J.A."/>
            <person name="Darling A.E."/>
            <person name="Facciotti M.T."/>
        </authorList>
    </citation>
    <scope>NUCLEOTIDE SEQUENCE [LARGE SCALE GENOMIC DNA]</scope>
    <source>
        <strain evidence="3 4">ATCC 33799</strain>
    </source>
</reference>
<dbReference type="Proteomes" id="UP000011687">
    <property type="component" value="Unassembled WGS sequence"/>
</dbReference>
<accession>M0JNH9</accession>
<name>M0JNH9_9EURY</name>
<comment type="caution">
    <text evidence="3">The sequence shown here is derived from an EMBL/GenBank/DDBJ whole genome shotgun (WGS) entry which is preliminary data.</text>
</comment>
<keyword evidence="4" id="KW-1185">Reference proteome</keyword>
<protein>
    <recommendedName>
        <fullName evidence="2">DUF8009 domain-containing protein</fullName>
    </recommendedName>
</protein>
<feature type="domain" description="DUF8009" evidence="2">
    <location>
        <begin position="6"/>
        <end position="126"/>
    </location>
</feature>
<dbReference type="EMBL" id="AOLS01000127">
    <property type="protein sequence ID" value="EMA09494.1"/>
    <property type="molecule type" value="Genomic_DNA"/>
</dbReference>
<dbReference type="Pfam" id="PF26033">
    <property type="entry name" value="DUF8009"/>
    <property type="match status" value="1"/>
</dbReference>
<evidence type="ECO:0000256" key="1">
    <source>
        <dbReference type="SAM" id="MobiDB-lite"/>
    </source>
</evidence>
<dbReference type="AlphaFoldDB" id="M0JNH9"/>
<feature type="region of interest" description="Disordered" evidence="1">
    <location>
        <begin position="126"/>
        <end position="147"/>
    </location>
</feature>
<feature type="compositionally biased region" description="Basic and acidic residues" evidence="1">
    <location>
        <begin position="128"/>
        <end position="141"/>
    </location>
</feature>
<evidence type="ECO:0000259" key="2">
    <source>
        <dbReference type="Pfam" id="PF26033"/>
    </source>
</evidence>
<feature type="region of interest" description="Disordered" evidence="1">
    <location>
        <begin position="18"/>
        <end position="74"/>
    </location>
</feature>
<organism evidence="3 4">
    <name type="scientific">Haloarcula marismortui ATCC 33799</name>
    <dbReference type="NCBI Taxonomy" id="662475"/>
    <lineage>
        <taxon>Archaea</taxon>
        <taxon>Methanobacteriati</taxon>
        <taxon>Methanobacteriota</taxon>
        <taxon>Stenosarchaea group</taxon>
        <taxon>Halobacteria</taxon>
        <taxon>Halobacteriales</taxon>
        <taxon>Haloarculaceae</taxon>
        <taxon>Haloarcula</taxon>
    </lineage>
</organism>
<sequence length="147" mass="16484">MEEMQISVDIYDVIEGLSYNGQPPERRKNRQASLRLSRPFGAEQDAELHYSGDSDQKESAMGDQPVDVPPANFVGGWNSSPKRLHWERCAGSWRQTAFGVWEYYVRNALQNRVAVPGDALPEAVAADYDSRGEVADRDKGDLPPAFR</sequence>
<evidence type="ECO:0000313" key="4">
    <source>
        <dbReference type="Proteomes" id="UP000011687"/>
    </source>
</evidence>
<proteinExistence type="predicted"/>
<evidence type="ECO:0000313" key="3">
    <source>
        <dbReference type="EMBL" id="EMA09494.1"/>
    </source>
</evidence>